<evidence type="ECO:0000313" key="1">
    <source>
        <dbReference type="EMBL" id="CAG6744688.1"/>
    </source>
</evidence>
<dbReference type="EMBL" id="HBUF01472781">
    <property type="protein sequence ID" value="CAG6744688.1"/>
    <property type="molecule type" value="Transcribed_RNA"/>
</dbReference>
<organism evidence="1">
    <name type="scientific">Cacopsylla melanoneura</name>
    <dbReference type="NCBI Taxonomy" id="428564"/>
    <lineage>
        <taxon>Eukaryota</taxon>
        <taxon>Metazoa</taxon>
        <taxon>Ecdysozoa</taxon>
        <taxon>Arthropoda</taxon>
        <taxon>Hexapoda</taxon>
        <taxon>Insecta</taxon>
        <taxon>Pterygota</taxon>
        <taxon>Neoptera</taxon>
        <taxon>Paraneoptera</taxon>
        <taxon>Hemiptera</taxon>
        <taxon>Sternorrhyncha</taxon>
        <taxon>Psylloidea</taxon>
        <taxon>Psyllidae</taxon>
        <taxon>Psyllinae</taxon>
        <taxon>Cacopsylla</taxon>
    </lineage>
</organism>
<protein>
    <submittedName>
        <fullName evidence="1">Uncharacterized protein</fullName>
    </submittedName>
</protein>
<name>A0A8D9E8I5_9HEMI</name>
<reference evidence="1" key="1">
    <citation type="submission" date="2021-05" db="EMBL/GenBank/DDBJ databases">
        <authorList>
            <person name="Alioto T."/>
            <person name="Alioto T."/>
            <person name="Gomez Garrido J."/>
        </authorList>
    </citation>
    <scope>NUCLEOTIDE SEQUENCE</scope>
</reference>
<sequence>MHLLFIYLCNYPLPTEHEIHVYLQNKVCKNRAYQYSCCKHFSHLTQFFFCHLRTFPFSHIYRSMMCIAHVFVLDVRSVCGALLQVTISFLKVEGLAQTQAQVMSDQSIP</sequence>
<accession>A0A8D9E8I5</accession>
<dbReference type="AlphaFoldDB" id="A0A8D9E8I5"/>
<proteinExistence type="predicted"/>